<organism evidence="2">
    <name type="scientific">viral metagenome</name>
    <dbReference type="NCBI Taxonomy" id="1070528"/>
    <lineage>
        <taxon>unclassified sequences</taxon>
        <taxon>metagenomes</taxon>
        <taxon>organismal metagenomes</taxon>
    </lineage>
</organism>
<dbReference type="AlphaFoldDB" id="A0A6C0AXN7"/>
<evidence type="ECO:0000313" key="2">
    <source>
        <dbReference type="EMBL" id="QHS84253.1"/>
    </source>
</evidence>
<reference evidence="2" key="1">
    <citation type="journal article" date="2020" name="Nature">
        <title>Giant virus diversity and host interactions through global metagenomics.</title>
        <authorList>
            <person name="Schulz F."/>
            <person name="Roux S."/>
            <person name="Paez-Espino D."/>
            <person name="Jungbluth S."/>
            <person name="Walsh D.A."/>
            <person name="Denef V.J."/>
            <person name="McMahon K.D."/>
            <person name="Konstantinidis K.T."/>
            <person name="Eloe-Fadrosh E.A."/>
            <person name="Kyrpides N.C."/>
            <person name="Woyke T."/>
        </authorList>
    </citation>
    <scope>NUCLEOTIDE SEQUENCE</scope>
    <source>
        <strain evidence="2">GVMAG-S-ERX555965-48</strain>
    </source>
</reference>
<accession>A0A6C0AXN7</accession>
<dbReference type="EMBL" id="MN738776">
    <property type="protein sequence ID" value="QHS84253.1"/>
    <property type="molecule type" value="Genomic_DNA"/>
</dbReference>
<sequence>MYQIKLIDIEKSNISKNSKKSNAPNKTNRYGRRIIP</sequence>
<feature type="region of interest" description="Disordered" evidence="1">
    <location>
        <begin position="14"/>
        <end position="36"/>
    </location>
</feature>
<proteinExistence type="predicted"/>
<protein>
    <submittedName>
        <fullName evidence="2">Uncharacterized protein</fullName>
    </submittedName>
</protein>
<evidence type="ECO:0000256" key="1">
    <source>
        <dbReference type="SAM" id="MobiDB-lite"/>
    </source>
</evidence>
<name>A0A6C0AXN7_9ZZZZ</name>
<feature type="compositionally biased region" description="Low complexity" evidence="1">
    <location>
        <begin position="14"/>
        <end position="28"/>
    </location>
</feature>